<keyword evidence="7" id="KW-0131">Cell cycle</keyword>
<comment type="caution">
    <text evidence="10">The sequence shown here is derived from an EMBL/GenBank/DDBJ whole genome shotgun (WGS) entry which is preliminary data.</text>
</comment>
<evidence type="ECO:0000256" key="3">
    <source>
        <dbReference type="ARBA" id="ARBA00022618"/>
    </source>
</evidence>
<evidence type="ECO:0000256" key="1">
    <source>
        <dbReference type="ARBA" id="ARBA00004370"/>
    </source>
</evidence>
<proteinExistence type="predicted"/>
<evidence type="ECO:0000259" key="9">
    <source>
        <dbReference type="PROSITE" id="PS51779"/>
    </source>
</evidence>
<keyword evidence="3" id="KW-0132">Cell division</keyword>
<dbReference type="Gene3D" id="3.10.20.310">
    <property type="entry name" value="membrane protein fhac"/>
    <property type="match status" value="1"/>
</dbReference>
<dbReference type="EMBL" id="BJLP01000006">
    <property type="protein sequence ID" value="GEA80125.1"/>
    <property type="molecule type" value="Genomic_DNA"/>
</dbReference>
<dbReference type="PANTHER" id="PTHR37820:SF1">
    <property type="entry name" value="CELL DIVISION PROTEIN FTSQ"/>
    <property type="match status" value="1"/>
</dbReference>
<evidence type="ECO:0000256" key="6">
    <source>
        <dbReference type="ARBA" id="ARBA00023136"/>
    </source>
</evidence>
<evidence type="ECO:0000256" key="5">
    <source>
        <dbReference type="ARBA" id="ARBA00022989"/>
    </source>
</evidence>
<dbReference type="GO" id="GO:0005886">
    <property type="term" value="C:plasma membrane"/>
    <property type="evidence" value="ECO:0007669"/>
    <property type="project" value="TreeGrafter"/>
</dbReference>
<dbReference type="PANTHER" id="PTHR37820">
    <property type="entry name" value="CELL DIVISION PROTEIN DIVIB"/>
    <property type="match status" value="1"/>
</dbReference>
<dbReference type="InterPro" id="IPR005548">
    <property type="entry name" value="Cell_div_FtsQ/DivIB_C"/>
</dbReference>
<keyword evidence="2" id="KW-1003">Cell membrane</keyword>
<dbReference type="InterPro" id="IPR034746">
    <property type="entry name" value="POTRA"/>
</dbReference>
<dbReference type="GO" id="GO:0051301">
    <property type="term" value="P:cell division"/>
    <property type="evidence" value="ECO:0007669"/>
    <property type="project" value="UniProtKB-KW"/>
</dbReference>
<dbReference type="AlphaFoldDB" id="A0A4Y3KAU7"/>
<organism evidence="10 11">
    <name type="scientific">Cellulomonas uda</name>
    <dbReference type="NCBI Taxonomy" id="1714"/>
    <lineage>
        <taxon>Bacteria</taxon>
        <taxon>Bacillati</taxon>
        <taxon>Actinomycetota</taxon>
        <taxon>Actinomycetes</taxon>
        <taxon>Micrococcales</taxon>
        <taxon>Cellulomonadaceae</taxon>
        <taxon>Cellulomonas</taxon>
    </lineage>
</organism>
<protein>
    <recommendedName>
        <fullName evidence="9">POTRA domain-containing protein</fullName>
    </recommendedName>
</protein>
<comment type="subcellular location">
    <subcellularLocation>
        <location evidence="1">Membrane</location>
    </subcellularLocation>
</comment>
<evidence type="ECO:0000256" key="2">
    <source>
        <dbReference type="ARBA" id="ARBA00022475"/>
    </source>
</evidence>
<gene>
    <name evidence="10" type="ORF">CUD01_05690</name>
</gene>
<reference evidence="10 11" key="1">
    <citation type="submission" date="2019-06" db="EMBL/GenBank/DDBJ databases">
        <title>Whole genome shotgun sequence of Cellulomonas uda NBRC 3747.</title>
        <authorList>
            <person name="Hosoyama A."/>
            <person name="Uohara A."/>
            <person name="Ohji S."/>
            <person name="Ichikawa N."/>
        </authorList>
    </citation>
    <scope>NUCLEOTIDE SEQUENCE [LARGE SCALE GENOMIC DNA]</scope>
    <source>
        <strain evidence="10 11">NBRC 3747</strain>
    </source>
</reference>
<dbReference type="InterPro" id="IPR050487">
    <property type="entry name" value="FtsQ_DivIB"/>
</dbReference>
<keyword evidence="6 8" id="KW-0472">Membrane</keyword>
<keyword evidence="4 8" id="KW-0812">Transmembrane</keyword>
<dbReference type="Proteomes" id="UP000315842">
    <property type="component" value="Unassembled WGS sequence"/>
</dbReference>
<keyword evidence="11" id="KW-1185">Reference proteome</keyword>
<feature type="domain" description="POTRA" evidence="9">
    <location>
        <begin position="57"/>
        <end position="128"/>
    </location>
</feature>
<dbReference type="InterPro" id="IPR013685">
    <property type="entry name" value="POTRA_FtsQ_type"/>
</dbReference>
<evidence type="ECO:0000313" key="10">
    <source>
        <dbReference type="EMBL" id="GEA80125.1"/>
    </source>
</evidence>
<dbReference type="Pfam" id="PF03799">
    <property type="entry name" value="FtsQ_DivIB_C"/>
    <property type="match status" value="1"/>
</dbReference>
<dbReference type="PROSITE" id="PS51779">
    <property type="entry name" value="POTRA"/>
    <property type="match status" value="1"/>
</dbReference>
<feature type="transmembrane region" description="Helical" evidence="8">
    <location>
        <begin position="32"/>
        <end position="56"/>
    </location>
</feature>
<keyword evidence="5 8" id="KW-1133">Transmembrane helix</keyword>
<accession>A0A4Y3KAU7</accession>
<evidence type="ECO:0000256" key="7">
    <source>
        <dbReference type="ARBA" id="ARBA00023306"/>
    </source>
</evidence>
<evidence type="ECO:0000256" key="4">
    <source>
        <dbReference type="ARBA" id="ARBA00022692"/>
    </source>
</evidence>
<name>A0A4Y3KAU7_CELUD</name>
<evidence type="ECO:0000313" key="11">
    <source>
        <dbReference type="Proteomes" id="UP000315842"/>
    </source>
</evidence>
<sequence>MAIRVPPVVSTTSAARFEERARMRRTLARRQAVGLAGAVVVLGALAWVLFFSPVLALDARELTIEIEGANSVVAADEVRAVVQARDETPLPRLDTGAIRQDVLDVPGVRDVAVSRDWPHGLTITIVAREPVAAVPADGRKGFTLLDVAGVQVGHVAKAPESLPVVDVPAGDARTLGAVLDVVEQLPAPLAARVGSVSAQTQDTVSMKLRGGLRVDWGSSAQTPLKAAVLTTLLGSDAVEGAKVVDVSAPRMPIIE</sequence>
<evidence type="ECO:0000256" key="8">
    <source>
        <dbReference type="SAM" id="Phobius"/>
    </source>
</evidence>
<dbReference type="Pfam" id="PF08478">
    <property type="entry name" value="POTRA_1"/>
    <property type="match status" value="1"/>
</dbReference>